<dbReference type="Proteomes" id="UP000314294">
    <property type="component" value="Unassembled WGS sequence"/>
</dbReference>
<feature type="compositionally biased region" description="Polar residues" evidence="1">
    <location>
        <begin position="8"/>
        <end position="17"/>
    </location>
</feature>
<gene>
    <name evidence="2" type="ORF">EYF80_046539</name>
</gene>
<dbReference type="EMBL" id="SRLO01000979">
    <property type="protein sequence ID" value="TNN43258.1"/>
    <property type="molecule type" value="Genomic_DNA"/>
</dbReference>
<organism evidence="2 3">
    <name type="scientific">Liparis tanakae</name>
    <name type="common">Tanaka's snailfish</name>
    <dbReference type="NCBI Taxonomy" id="230148"/>
    <lineage>
        <taxon>Eukaryota</taxon>
        <taxon>Metazoa</taxon>
        <taxon>Chordata</taxon>
        <taxon>Craniata</taxon>
        <taxon>Vertebrata</taxon>
        <taxon>Euteleostomi</taxon>
        <taxon>Actinopterygii</taxon>
        <taxon>Neopterygii</taxon>
        <taxon>Teleostei</taxon>
        <taxon>Neoteleostei</taxon>
        <taxon>Acanthomorphata</taxon>
        <taxon>Eupercaria</taxon>
        <taxon>Perciformes</taxon>
        <taxon>Cottioidei</taxon>
        <taxon>Cottales</taxon>
        <taxon>Liparidae</taxon>
        <taxon>Liparis</taxon>
    </lineage>
</organism>
<keyword evidence="3" id="KW-1185">Reference proteome</keyword>
<comment type="caution">
    <text evidence="2">The sequence shown here is derived from an EMBL/GenBank/DDBJ whole genome shotgun (WGS) entry which is preliminary data.</text>
</comment>
<evidence type="ECO:0000256" key="1">
    <source>
        <dbReference type="SAM" id="MobiDB-lite"/>
    </source>
</evidence>
<feature type="compositionally biased region" description="Polar residues" evidence="1">
    <location>
        <begin position="25"/>
        <end position="52"/>
    </location>
</feature>
<reference evidence="2 3" key="1">
    <citation type="submission" date="2019-03" db="EMBL/GenBank/DDBJ databases">
        <title>First draft genome of Liparis tanakae, snailfish: a comprehensive survey of snailfish specific genes.</title>
        <authorList>
            <person name="Kim W."/>
            <person name="Song I."/>
            <person name="Jeong J.-H."/>
            <person name="Kim D."/>
            <person name="Kim S."/>
            <person name="Ryu S."/>
            <person name="Song J.Y."/>
            <person name="Lee S.K."/>
        </authorList>
    </citation>
    <scope>NUCLEOTIDE SEQUENCE [LARGE SCALE GENOMIC DNA]</scope>
    <source>
        <tissue evidence="2">Muscle</tissue>
    </source>
</reference>
<evidence type="ECO:0000313" key="2">
    <source>
        <dbReference type="EMBL" id="TNN43258.1"/>
    </source>
</evidence>
<accession>A0A4Z2FQ28</accession>
<feature type="compositionally biased region" description="Polar residues" evidence="1">
    <location>
        <begin position="78"/>
        <end position="99"/>
    </location>
</feature>
<name>A0A4Z2FQ28_9TELE</name>
<sequence length="164" mass="17892">MSVGAQRAASTRQQSGSHLRDPHSSETLTAQRPSETLTAQRPSETLTAQRPSQLRDPQRPSQLRDPHSSETLRDPHSSETLTAQRPSETLTAQSRQNTGPALGISEGVQPVETADAKQPVRDKRRRRYAAASLRVVTEGRAAFLPDKTRAHAPPSLTASLYIAL</sequence>
<dbReference type="AlphaFoldDB" id="A0A4Z2FQ28"/>
<feature type="region of interest" description="Disordered" evidence="1">
    <location>
        <begin position="1"/>
        <end position="127"/>
    </location>
</feature>
<protein>
    <submittedName>
        <fullName evidence="2">Uncharacterized protein</fullName>
    </submittedName>
</protein>
<feature type="compositionally biased region" description="Basic and acidic residues" evidence="1">
    <location>
        <begin position="56"/>
        <end position="77"/>
    </location>
</feature>
<proteinExistence type="predicted"/>
<evidence type="ECO:0000313" key="3">
    <source>
        <dbReference type="Proteomes" id="UP000314294"/>
    </source>
</evidence>